<sequence>MVRLVPVSPIDKSANRNVLLTHDLNLLCLHKLLDGFEFCSSLANYIHGQNNKGKERLKYLLQQTEIFAHFARENNSTDKKSRGRGRHASKMKEFEEDKEYLMDGEDAL</sequence>
<organism evidence="2 3">
    <name type="scientific">Leersia perrieri</name>
    <dbReference type="NCBI Taxonomy" id="77586"/>
    <lineage>
        <taxon>Eukaryota</taxon>
        <taxon>Viridiplantae</taxon>
        <taxon>Streptophyta</taxon>
        <taxon>Embryophyta</taxon>
        <taxon>Tracheophyta</taxon>
        <taxon>Spermatophyta</taxon>
        <taxon>Magnoliopsida</taxon>
        <taxon>Liliopsida</taxon>
        <taxon>Poales</taxon>
        <taxon>Poaceae</taxon>
        <taxon>BOP clade</taxon>
        <taxon>Oryzoideae</taxon>
        <taxon>Oryzeae</taxon>
        <taxon>Oryzinae</taxon>
        <taxon>Leersia</taxon>
    </lineage>
</organism>
<evidence type="ECO:0000313" key="2">
    <source>
        <dbReference type="EnsemblPlants" id="LPERR05G07350.1"/>
    </source>
</evidence>
<reference evidence="2" key="3">
    <citation type="submission" date="2015-04" db="UniProtKB">
        <authorList>
            <consortium name="EnsemblPlants"/>
        </authorList>
    </citation>
    <scope>IDENTIFICATION</scope>
</reference>
<feature type="region of interest" description="Disordered" evidence="1">
    <location>
        <begin position="72"/>
        <end position="108"/>
    </location>
</feature>
<keyword evidence="3" id="KW-1185">Reference proteome</keyword>
<dbReference type="STRING" id="77586.A0A0D9WEC9"/>
<dbReference type="eggNOG" id="KOG0385">
    <property type="taxonomic scope" value="Eukaryota"/>
</dbReference>
<evidence type="ECO:0000256" key="1">
    <source>
        <dbReference type="SAM" id="MobiDB-lite"/>
    </source>
</evidence>
<proteinExistence type="predicted"/>
<dbReference type="Proteomes" id="UP000032180">
    <property type="component" value="Chromosome 5"/>
</dbReference>
<dbReference type="AlphaFoldDB" id="A0A0D9WEC9"/>
<reference evidence="2 3" key="1">
    <citation type="submission" date="2012-08" db="EMBL/GenBank/DDBJ databases">
        <title>Oryza genome evolution.</title>
        <authorList>
            <person name="Wing R.A."/>
        </authorList>
    </citation>
    <scope>NUCLEOTIDE SEQUENCE</scope>
</reference>
<reference evidence="3" key="2">
    <citation type="submission" date="2013-12" db="EMBL/GenBank/DDBJ databases">
        <authorList>
            <person name="Yu Y."/>
            <person name="Lee S."/>
            <person name="de Baynast K."/>
            <person name="Wissotski M."/>
            <person name="Liu L."/>
            <person name="Talag J."/>
            <person name="Goicoechea J."/>
            <person name="Angelova A."/>
            <person name="Jetty R."/>
            <person name="Kudrna D."/>
            <person name="Golser W."/>
            <person name="Rivera L."/>
            <person name="Zhang J."/>
            <person name="Wing R."/>
        </authorList>
    </citation>
    <scope>NUCLEOTIDE SEQUENCE</scope>
</reference>
<protein>
    <submittedName>
        <fullName evidence="2">Uncharacterized protein</fullName>
    </submittedName>
</protein>
<name>A0A0D9WEC9_9ORYZ</name>
<evidence type="ECO:0000313" key="3">
    <source>
        <dbReference type="Proteomes" id="UP000032180"/>
    </source>
</evidence>
<dbReference type="EnsemblPlants" id="LPERR05G07350.1">
    <property type="protein sequence ID" value="LPERR05G07350.1"/>
    <property type="gene ID" value="LPERR05G07350"/>
</dbReference>
<feature type="compositionally biased region" description="Basic and acidic residues" evidence="1">
    <location>
        <begin position="90"/>
        <end position="101"/>
    </location>
</feature>
<dbReference type="Gramene" id="LPERR05G07350.1">
    <property type="protein sequence ID" value="LPERR05G07350.1"/>
    <property type="gene ID" value="LPERR05G07350"/>
</dbReference>
<accession>A0A0D9WEC9</accession>
<dbReference type="HOGENOM" id="CLU_2200732_0_0_1"/>